<dbReference type="GeneID" id="43670953"/>
<accession>A0A5N7DNX6</accession>
<proteinExistence type="predicted"/>
<organism evidence="1 2">
    <name type="scientific">Aspergillus pseudonomiae</name>
    <dbReference type="NCBI Taxonomy" id="1506151"/>
    <lineage>
        <taxon>Eukaryota</taxon>
        <taxon>Fungi</taxon>
        <taxon>Dikarya</taxon>
        <taxon>Ascomycota</taxon>
        <taxon>Pezizomycotina</taxon>
        <taxon>Eurotiomycetes</taxon>
        <taxon>Eurotiomycetidae</taxon>
        <taxon>Eurotiales</taxon>
        <taxon>Aspergillaceae</taxon>
        <taxon>Aspergillus</taxon>
        <taxon>Aspergillus subgen. Circumdati</taxon>
    </lineage>
</organism>
<name>A0A5N7DNX6_9EURO</name>
<dbReference type="EMBL" id="ML736744">
    <property type="protein sequence ID" value="KAE8408171.1"/>
    <property type="molecule type" value="Genomic_DNA"/>
</dbReference>
<dbReference type="AlphaFoldDB" id="A0A5N7DNX6"/>
<keyword evidence="2" id="KW-1185">Reference proteome</keyword>
<evidence type="ECO:0000313" key="2">
    <source>
        <dbReference type="Proteomes" id="UP000325579"/>
    </source>
</evidence>
<protein>
    <submittedName>
        <fullName evidence="1">Uncharacterized protein</fullName>
    </submittedName>
</protein>
<reference evidence="1 2" key="1">
    <citation type="submission" date="2019-04" db="EMBL/GenBank/DDBJ databases">
        <authorList>
            <consortium name="DOE Joint Genome Institute"/>
            <person name="Mondo S."/>
            <person name="Kjaerbolling I."/>
            <person name="Vesth T."/>
            <person name="Frisvad J.C."/>
            <person name="Nybo J.L."/>
            <person name="Theobald S."/>
            <person name="Kildgaard S."/>
            <person name="Isbrandt T."/>
            <person name="Kuo A."/>
            <person name="Sato A."/>
            <person name="Lyhne E.K."/>
            <person name="Kogle M.E."/>
            <person name="Wiebenga A."/>
            <person name="Kun R.S."/>
            <person name="Lubbers R.J."/>
            <person name="Makela M.R."/>
            <person name="Barry K."/>
            <person name="Chovatia M."/>
            <person name="Clum A."/>
            <person name="Daum C."/>
            <person name="Haridas S."/>
            <person name="He G."/>
            <person name="LaButti K."/>
            <person name="Lipzen A."/>
            <person name="Riley R."/>
            <person name="Salamov A."/>
            <person name="Simmons B.A."/>
            <person name="Magnuson J.K."/>
            <person name="Henrissat B."/>
            <person name="Mortensen U.H."/>
            <person name="Larsen T.O."/>
            <person name="Devries R.P."/>
            <person name="Grigoriev I.V."/>
            <person name="Machida M."/>
            <person name="Baker S.E."/>
            <person name="Andersen M.R."/>
            <person name="Cantor M.N."/>
            <person name="Hua S.X."/>
        </authorList>
    </citation>
    <scope>NUCLEOTIDE SEQUENCE [LARGE SCALE GENOMIC DNA]</scope>
    <source>
        <strain evidence="1 2">CBS 119388</strain>
    </source>
</reference>
<gene>
    <name evidence="1" type="ORF">BDV37DRAFT_279120</name>
</gene>
<dbReference type="Proteomes" id="UP000325579">
    <property type="component" value="Unassembled WGS sequence"/>
</dbReference>
<dbReference type="OrthoDB" id="4138941at2759"/>
<sequence length="353" mass="41465">MSDKSWTEEFFFEWPPPEWINAVYDDRQVFRPFSPPQGKWVLGRSVGTGRRPSQDQIQVLWLLVQRDGMYMRKYVAKVFPDYTEENAYSQLRRVPPRIPKKLQEVKDELDPYTNEARAKACITTKLDITHGDVRDDHFRLPGDFHDTVLYDFSVSYTFSPVTPYLINFRRPRSLKDISESEQAMVREDIIERAEKLDIREYLVKSTKSTESAIMDALFQPLEDEILELIILRVKFRPDVFSMPSVNSVFPFLEGLCPTDDCTWHIRRGRLLESYTPIWVMSITDSSGQTVMDFTFDRDFAQRREEAKVKYLLCLIPKKWGVEDVRSPLVSICSSLPRNDHGCIKTWLDFNNYI</sequence>
<evidence type="ECO:0000313" key="1">
    <source>
        <dbReference type="EMBL" id="KAE8408171.1"/>
    </source>
</evidence>
<dbReference type="RefSeq" id="XP_031945490.1">
    <property type="nucleotide sequence ID" value="XM_032086262.1"/>
</dbReference>